<reference evidence="6 7" key="1">
    <citation type="submission" date="2018-06" db="EMBL/GenBank/DDBJ databases">
        <authorList>
            <consortium name="Pathogen Informatics"/>
            <person name="Doyle S."/>
        </authorList>
    </citation>
    <scope>NUCLEOTIDE SEQUENCE [LARGE SCALE GENOMIC DNA]</scope>
    <source>
        <strain evidence="6 7">NCTC12475</strain>
    </source>
</reference>
<dbReference type="GO" id="GO:0005737">
    <property type="term" value="C:cytoplasm"/>
    <property type="evidence" value="ECO:0007669"/>
    <property type="project" value="UniProtKB-SubCell"/>
</dbReference>
<dbReference type="EMBL" id="UFVD01000001">
    <property type="protein sequence ID" value="SUX10280.1"/>
    <property type="molecule type" value="Genomic_DNA"/>
</dbReference>
<dbReference type="GeneID" id="93090906"/>
<dbReference type="STRING" id="32024.GCA_000788295_00586"/>
<dbReference type="GO" id="GO:0044780">
    <property type="term" value="P:bacterial-type flagellum assembly"/>
    <property type="evidence" value="ECO:0007669"/>
    <property type="project" value="UniProtKB-UniRule"/>
</dbReference>
<dbReference type="NCBIfam" id="NF009790">
    <property type="entry name" value="PRK13282.1"/>
    <property type="match status" value="1"/>
</dbReference>
<dbReference type="Pfam" id="PF02623">
    <property type="entry name" value="FliW"/>
    <property type="match status" value="1"/>
</dbReference>
<dbReference type="PANTHER" id="PTHR39190:SF1">
    <property type="entry name" value="FLAGELLAR ASSEMBLY FACTOR FLIW"/>
    <property type="match status" value="1"/>
</dbReference>
<accession>A0A381DI39</accession>
<dbReference type="InterPro" id="IPR024046">
    <property type="entry name" value="Flagellar_assmbl_FliW_dom_sf"/>
</dbReference>
<name>A0A381DI39_9BACT</name>
<proteinExistence type="inferred from homology"/>
<keyword evidence="6" id="KW-0969">Cilium</keyword>
<keyword evidence="7" id="KW-1185">Reference proteome</keyword>
<dbReference type="GO" id="GO:0006417">
    <property type="term" value="P:regulation of translation"/>
    <property type="evidence" value="ECO:0007669"/>
    <property type="project" value="UniProtKB-KW"/>
</dbReference>
<gene>
    <name evidence="6" type="primary">fliW2</name>
    <name evidence="5" type="synonym">fliW</name>
    <name evidence="6" type="ORF">NCTC12475_00466</name>
</gene>
<dbReference type="InterPro" id="IPR003775">
    <property type="entry name" value="Flagellar_assembly_factor_FliW"/>
</dbReference>
<dbReference type="OrthoDB" id="5372942at2"/>
<comment type="similarity">
    <text evidence="5">Belongs to the FliW family.</text>
</comment>
<organism evidence="6 7">
    <name type="scientific">Campylobacter sputorum subsp. sputorum</name>
    <dbReference type="NCBI Taxonomy" id="32024"/>
    <lineage>
        <taxon>Bacteria</taxon>
        <taxon>Pseudomonadati</taxon>
        <taxon>Campylobacterota</taxon>
        <taxon>Epsilonproteobacteria</taxon>
        <taxon>Campylobacterales</taxon>
        <taxon>Campylobacteraceae</taxon>
        <taxon>Campylobacter</taxon>
    </lineage>
</organism>
<sequence>MIFDIKSPILGFEQIKKAKIVQIDDFFARLESQDDKTTFTLINPYGFRDYAFEIPDYYIKLMDIKDDSELRVYVIVALNSPLEESTMNFVAPIVCNMTNNTISQVILDTVGYPQYKQADRIANYINKDN</sequence>
<evidence type="ECO:0000256" key="2">
    <source>
        <dbReference type="ARBA" id="ARBA00022795"/>
    </source>
</evidence>
<dbReference type="Proteomes" id="UP000254920">
    <property type="component" value="Unassembled WGS sequence"/>
</dbReference>
<dbReference type="SUPFAM" id="SSF141457">
    <property type="entry name" value="BH3618-like"/>
    <property type="match status" value="1"/>
</dbReference>
<comment type="function">
    <text evidence="5">Acts as an anti-CsrA protein, binds CsrA and prevents it from repressing translation of its target genes, one of which is flagellin. Binds to flagellin and participates in the assembly of the flagellum.</text>
</comment>
<comment type="subcellular location">
    <subcellularLocation>
        <location evidence="5">Cytoplasm</location>
    </subcellularLocation>
</comment>
<dbReference type="RefSeq" id="WP_089182710.1">
    <property type="nucleotide sequence ID" value="NZ_CP043427.1"/>
</dbReference>
<evidence type="ECO:0000313" key="7">
    <source>
        <dbReference type="Proteomes" id="UP000254920"/>
    </source>
</evidence>
<dbReference type="Gene3D" id="2.30.290.10">
    <property type="entry name" value="BH3618-like"/>
    <property type="match status" value="1"/>
</dbReference>
<evidence type="ECO:0000256" key="1">
    <source>
        <dbReference type="ARBA" id="ARBA00022490"/>
    </source>
</evidence>
<dbReference type="PANTHER" id="PTHR39190">
    <property type="entry name" value="FLAGELLAR ASSEMBLY FACTOR FLIW"/>
    <property type="match status" value="1"/>
</dbReference>
<evidence type="ECO:0000256" key="3">
    <source>
        <dbReference type="ARBA" id="ARBA00022845"/>
    </source>
</evidence>
<keyword evidence="2 5" id="KW-1005">Bacterial flagellum biogenesis</keyword>
<keyword evidence="6" id="KW-0966">Cell projection</keyword>
<dbReference type="HAMAP" id="MF_01185">
    <property type="entry name" value="FliW"/>
    <property type="match status" value="1"/>
</dbReference>
<dbReference type="AlphaFoldDB" id="A0A381DI39"/>
<protein>
    <recommendedName>
        <fullName evidence="5">Flagellar assembly factor FliW</fullName>
    </recommendedName>
</protein>
<evidence type="ECO:0000256" key="5">
    <source>
        <dbReference type="HAMAP-Rule" id="MF_01185"/>
    </source>
</evidence>
<comment type="subunit">
    <text evidence="5">Interacts with translational regulator CsrA and flagellin(s).</text>
</comment>
<keyword evidence="6" id="KW-0282">Flagellum</keyword>
<evidence type="ECO:0000256" key="4">
    <source>
        <dbReference type="ARBA" id="ARBA00023186"/>
    </source>
</evidence>
<keyword evidence="4 5" id="KW-0143">Chaperone</keyword>
<evidence type="ECO:0000313" key="6">
    <source>
        <dbReference type="EMBL" id="SUX10280.1"/>
    </source>
</evidence>
<keyword evidence="1 5" id="KW-0963">Cytoplasm</keyword>
<keyword evidence="3 5" id="KW-0810">Translation regulation</keyword>